<evidence type="ECO:0000313" key="3">
    <source>
        <dbReference type="EMBL" id="MBM7583707.1"/>
    </source>
</evidence>
<comment type="caution">
    <text evidence="3">The sequence shown here is derived from an EMBL/GenBank/DDBJ whole genome shotgun (WGS) entry which is preliminary data.</text>
</comment>
<dbReference type="InterPro" id="IPR050491">
    <property type="entry name" value="AmpC-like"/>
</dbReference>
<dbReference type="SUPFAM" id="SSF56601">
    <property type="entry name" value="beta-lactamase/transpeptidase-like"/>
    <property type="match status" value="1"/>
</dbReference>
<proteinExistence type="predicted"/>
<dbReference type="InterPro" id="IPR001466">
    <property type="entry name" value="Beta-lactam-related"/>
</dbReference>
<name>A0ABS2N789_9BACI</name>
<dbReference type="PANTHER" id="PTHR46825">
    <property type="entry name" value="D-ALANYL-D-ALANINE-CARBOXYPEPTIDASE/ENDOPEPTIDASE AMPH"/>
    <property type="match status" value="1"/>
</dbReference>
<accession>A0ABS2N789</accession>
<gene>
    <name evidence="3" type="ORF">JOC86_000244</name>
</gene>
<dbReference type="Gene3D" id="3.40.710.10">
    <property type="entry name" value="DD-peptidase/beta-lactamase superfamily"/>
    <property type="match status" value="1"/>
</dbReference>
<protein>
    <submittedName>
        <fullName evidence="3">CubicO group peptidase (Beta-lactamase class C family)</fullName>
    </submittedName>
</protein>
<keyword evidence="1" id="KW-1133">Transmembrane helix</keyword>
<evidence type="ECO:0000313" key="4">
    <source>
        <dbReference type="Proteomes" id="UP001646157"/>
    </source>
</evidence>
<feature type="transmembrane region" description="Helical" evidence="1">
    <location>
        <begin position="382"/>
        <end position="404"/>
    </location>
</feature>
<organism evidence="3 4">
    <name type="scientific">Rossellomorea pakistanensis</name>
    <dbReference type="NCBI Taxonomy" id="992288"/>
    <lineage>
        <taxon>Bacteria</taxon>
        <taxon>Bacillati</taxon>
        <taxon>Bacillota</taxon>
        <taxon>Bacilli</taxon>
        <taxon>Bacillales</taxon>
        <taxon>Bacillaceae</taxon>
        <taxon>Rossellomorea</taxon>
    </lineage>
</organism>
<dbReference type="Pfam" id="PF00144">
    <property type="entry name" value="Beta-lactamase"/>
    <property type="match status" value="1"/>
</dbReference>
<dbReference type="PANTHER" id="PTHR46825:SF9">
    <property type="entry name" value="BETA-LACTAMASE-RELATED DOMAIN-CONTAINING PROTEIN"/>
    <property type="match status" value="1"/>
</dbReference>
<feature type="transmembrane region" description="Helical" evidence="1">
    <location>
        <begin position="416"/>
        <end position="436"/>
    </location>
</feature>
<dbReference type="EMBL" id="JAFBDZ010000001">
    <property type="protein sequence ID" value="MBM7583707.1"/>
    <property type="molecule type" value="Genomic_DNA"/>
</dbReference>
<keyword evidence="4" id="KW-1185">Reference proteome</keyword>
<reference evidence="3 4" key="1">
    <citation type="submission" date="2021-01" db="EMBL/GenBank/DDBJ databases">
        <title>Genomic Encyclopedia of Type Strains, Phase IV (KMG-IV): sequencing the most valuable type-strain genomes for metagenomic binning, comparative biology and taxonomic classification.</title>
        <authorList>
            <person name="Goeker M."/>
        </authorList>
    </citation>
    <scope>NUCLEOTIDE SEQUENCE [LARGE SCALE GENOMIC DNA]</scope>
    <source>
        <strain evidence="3 4">DSM 24834</strain>
    </source>
</reference>
<dbReference type="Proteomes" id="UP001646157">
    <property type="component" value="Unassembled WGS sequence"/>
</dbReference>
<feature type="domain" description="Beta-lactamase-related" evidence="2">
    <location>
        <begin position="39"/>
        <end position="351"/>
    </location>
</feature>
<evidence type="ECO:0000259" key="2">
    <source>
        <dbReference type="Pfam" id="PF00144"/>
    </source>
</evidence>
<keyword evidence="1" id="KW-0812">Transmembrane</keyword>
<dbReference type="InterPro" id="IPR012338">
    <property type="entry name" value="Beta-lactam/transpept-like"/>
</dbReference>
<sequence>MTKNLHFIRILLFIICLVLIFLSYPTSSLSATSDVKANLEKYIEQYIEKYRVPGLSAAILHEGEVFYTNAWGVTGESGEQVTAETPFLLGSISKSLTGLAIMKLIEEEKIKLEDPVQSHLPWFSLKDENDSKIKVKHLLAQTSGLSSYSGLLLSDKGSKNEDSIKLNVKKLSNTKLTSVPGKKHQYSGANYLILGALIEEVSGQSFSEYMEQQIFLPLGMSHSVADHKSAKEMGLESGYQSWFGYPVKSNISYDNGGSPYGYMAANTNDMIHYLKFINGNHFLKKDHFQEYFSPLFETKDNVYYGFGWRFSEPKKEDMIWHNGSTPDSRSEIFYLPDSGWSGVILTNKNHVLEEEYLSYLKFGIINILNGEEPEELPNHIPILRLITLGVAALLVCPLGIVIYKRKQFRDHLKLRGILKVWGVFSILLSIVIVPILVKSLGTPWYSISIYAPDLAWIIRLIILLLILNGLISLFVAGKKRSGVFQNQGNRNHHFNL</sequence>
<keyword evidence="1" id="KW-0472">Membrane</keyword>
<feature type="transmembrane region" description="Helical" evidence="1">
    <location>
        <begin position="456"/>
        <end position="476"/>
    </location>
</feature>
<evidence type="ECO:0000256" key="1">
    <source>
        <dbReference type="SAM" id="Phobius"/>
    </source>
</evidence>